<dbReference type="EMBL" id="LSCR01000016">
    <property type="protein sequence ID" value="KXB34378.1"/>
    <property type="molecule type" value="Genomic_DNA"/>
</dbReference>
<evidence type="ECO:0008006" key="3">
    <source>
        <dbReference type="Google" id="ProtNLM"/>
    </source>
</evidence>
<evidence type="ECO:0000313" key="1">
    <source>
        <dbReference type="EMBL" id="KXB34378.1"/>
    </source>
</evidence>
<comment type="caution">
    <text evidence="1">The sequence shown here is derived from an EMBL/GenBank/DDBJ whole genome shotgun (WGS) entry which is preliminary data.</text>
</comment>
<name>A0A133XTX4_9ACTN</name>
<evidence type="ECO:0000313" key="2">
    <source>
        <dbReference type="Proteomes" id="UP000070675"/>
    </source>
</evidence>
<protein>
    <recommendedName>
        <fullName evidence="3">Tail assembly chaperone</fullName>
    </recommendedName>
</protein>
<organism evidence="1 2">
    <name type="scientific">Atopobium deltae</name>
    <dbReference type="NCBI Taxonomy" id="1393034"/>
    <lineage>
        <taxon>Bacteria</taxon>
        <taxon>Bacillati</taxon>
        <taxon>Actinomycetota</taxon>
        <taxon>Coriobacteriia</taxon>
        <taxon>Coriobacteriales</taxon>
        <taxon>Atopobiaceae</taxon>
        <taxon>Atopobium</taxon>
    </lineage>
</organism>
<dbReference type="Proteomes" id="UP000070675">
    <property type="component" value="Unassembled WGS sequence"/>
</dbReference>
<dbReference type="PATRIC" id="fig|1393034.3.peg.892"/>
<dbReference type="STRING" id="1393034.HMPREF3192_00930"/>
<reference evidence="2" key="1">
    <citation type="submission" date="2016-01" db="EMBL/GenBank/DDBJ databases">
        <authorList>
            <person name="Mitreva M."/>
            <person name="Pepin K.H."/>
            <person name="Mihindukulasuriya K.A."/>
            <person name="Fulton R."/>
            <person name="Fronick C."/>
            <person name="O'Laughlin M."/>
            <person name="Miner T."/>
            <person name="Herter B."/>
            <person name="Rosa B.A."/>
            <person name="Cordes M."/>
            <person name="Tomlinson C."/>
            <person name="Wollam A."/>
            <person name="Palsikar V.B."/>
            <person name="Mardis E.R."/>
            <person name="Wilson R.K."/>
        </authorList>
    </citation>
    <scope>NUCLEOTIDE SEQUENCE [LARGE SCALE GENOMIC DNA]</scope>
    <source>
        <strain evidence="2">DNF00019</strain>
    </source>
</reference>
<gene>
    <name evidence="1" type="ORF">HMPREF3192_00930</name>
</gene>
<dbReference type="OrthoDB" id="9878064at2"/>
<dbReference type="AlphaFoldDB" id="A0A133XTX4"/>
<proteinExistence type="predicted"/>
<keyword evidence="2" id="KW-1185">Reference proteome</keyword>
<dbReference type="RefSeq" id="WP_066305643.1">
    <property type="nucleotide sequence ID" value="NZ_KQ959496.1"/>
</dbReference>
<sequence>MLKFSTEIKTLDIDVDGQTYSIPLEPTVQDFDEAAELFSTEGASTAEFARWFLTYLKRYVPNVELLPMTALSKIMKEWSDKSELTKGQKGK</sequence>
<accession>A0A133XTX4</accession>